<keyword evidence="4" id="KW-0472">Membrane</keyword>
<evidence type="ECO:0000256" key="6">
    <source>
        <dbReference type="ARBA" id="ARBA00023288"/>
    </source>
</evidence>
<dbReference type="Gene3D" id="1.10.470.10">
    <property type="entry name" value="Variant Surface Glycoprotein, subunit A, domain 2"/>
    <property type="match status" value="1"/>
</dbReference>
<evidence type="ECO:0000256" key="7">
    <source>
        <dbReference type="SAM" id="SignalP"/>
    </source>
</evidence>
<reference evidence="9" key="2">
    <citation type="journal article" date="2014" name="Mol. Biochem. Parasitol.">
        <title>Capturing the variant surface glycoprotein repertoire (the VSGnome) of Trypanosoma brucei Lister 427.</title>
        <authorList>
            <person name="Cross G.A."/>
            <person name="Kim H.S."/>
            <person name="Wickstead B."/>
        </authorList>
    </citation>
    <scope>NUCLEOTIDE SEQUENCE</scope>
    <source>
        <strain evidence="9">Lister 427</strain>
    </source>
</reference>
<dbReference type="GO" id="GO:0005886">
    <property type="term" value="C:plasma membrane"/>
    <property type="evidence" value="ECO:0007669"/>
    <property type="project" value="UniProtKB-SubCell"/>
</dbReference>
<reference evidence="9" key="1">
    <citation type="submission" date="2013-02" db="EMBL/GenBank/DDBJ databases">
        <authorList>
            <person name="Cross G.A.M."/>
            <person name="Kim H.-S."/>
            <person name="Wickstead B."/>
        </authorList>
    </citation>
    <scope>NUCLEOTIDE SEQUENCE</scope>
    <source>
        <strain evidence="9">Lister 427</strain>
    </source>
</reference>
<dbReference type="Gene3D" id="3.90.150.10">
    <property type="entry name" value="Variant Surface Glycoprotein, subunit A domain 1"/>
    <property type="match status" value="1"/>
</dbReference>
<dbReference type="EMBL" id="KC613030">
    <property type="protein sequence ID" value="AGH60461.1"/>
    <property type="molecule type" value="Genomic_DNA"/>
</dbReference>
<feature type="chain" id="PRO_5004058629" evidence="7">
    <location>
        <begin position="30"/>
        <end position="372"/>
    </location>
</feature>
<dbReference type="InterPro" id="IPR001812">
    <property type="entry name" value="Trypano_VSG_A_N_dom"/>
</dbReference>
<keyword evidence="6" id="KW-0449">Lipoprotein</keyword>
<name>M4SYP3_9TRYP</name>
<sequence>MNKASVKRQLLRTIVLATMLCTKLVEATAKRPLKHSVAAKFCLFSKAAKQAANKLAETLDVVKASLKFSRKAHLRTLLVAVKRSTYQIVALILGQYANMQAASGLSDLGKWTPDETKTIGQALYTSGRLDGFIDVLVGHRSENSGQNRNCIANDGDGTTKAFDFAPLCGPTEVAKAGNEHGDLKALIETAFGGIGSAAASGGNNHCVIFDDLNTAYSTKTAVTDFLAGLISVHQSTGIAAATAISSPKNTNKILKGIEANWPKVQQAYKPAAATSPTTEQDYKDLLKDATGRQKLQTAAQTVNNWKPSDRPAKIDDYLKQLFKIDTNGDSEYVTAMKGITMDVPTKDGETQKKELFEMSEEDLEAAVAVEIR</sequence>
<proteinExistence type="predicted"/>
<keyword evidence="7" id="KW-0732">Signal</keyword>
<dbReference type="SUPFAM" id="SSF58087">
    <property type="entry name" value="Variant surface glycoprotein (N-terminal domain)"/>
    <property type="match status" value="1"/>
</dbReference>
<evidence type="ECO:0000256" key="1">
    <source>
        <dbReference type="ARBA" id="ARBA00004609"/>
    </source>
</evidence>
<protein>
    <submittedName>
        <fullName evidence="9">Variant surface glycoprotein 1535</fullName>
    </submittedName>
</protein>
<evidence type="ECO:0000259" key="8">
    <source>
        <dbReference type="Pfam" id="PF00913"/>
    </source>
</evidence>
<keyword evidence="3" id="KW-0336">GPI-anchor</keyword>
<feature type="domain" description="Trypanosome variant surface glycoprotein A-type N-terminal" evidence="8">
    <location>
        <begin position="15"/>
        <end position="356"/>
    </location>
</feature>
<evidence type="ECO:0000256" key="5">
    <source>
        <dbReference type="ARBA" id="ARBA00023180"/>
    </source>
</evidence>
<evidence type="ECO:0000256" key="4">
    <source>
        <dbReference type="ARBA" id="ARBA00023136"/>
    </source>
</evidence>
<evidence type="ECO:0000256" key="2">
    <source>
        <dbReference type="ARBA" id="ARBA00022475"/>
    </source>
</evidence>
<dbReference type="GO" id="GO:0098552">
    <property type="term" value="C:side of membrane"/>
    <property type="evidence" value="ECO:0007669"/>
    <property type="project" value="UniProtKB-KW"/>
</dbReference>
<evidence type="ECO:0000313" key="9">
    <source>
        <dbReference type="EMBL" id="AGH60461.1"/>
    </source>
</evidence>
<dbReference type="VEuPathDB" id="TriTrypDB:Tb427_000575300"/>
<dbReference type="Pfam" id="PF00913">
    <property type="entry name" value="Trypan_glycop"/>
    <property type="match status" value="1"/>
</dbReference>
<dbReference type="GO" id="GO:0042783">
    <property type="term" value="P:symbiont-mediated evasion of host immune response"/>
    <property type="evidence" value="ECO:0007669"/>
    <property type="project" value="InterPro"/>
</dbReference>
<organism evidence="9">
    <name type="scientific">Trypanosoma brucei</name>
    <dbReference type="NCBI Taxonomy" id="5691"/>
    <lineage>
        <taxon>Eukaryota</taxon>
        <taxon>Discoba</taxon>
        <taxon>Euglenozoa</taxon>
        <taxon>Kinetoplastea</taxon>
        <taxon>Metakinetoplastina</taxon>
        <taxon>Trypanosomatida</taxon>
        <taxon>Trypanosomatidae</taxon>
        <taxon>Trypanosoma</taxon>
    </lineage>
</organism>
<evidence type="ECO:0000256" key="3">
    <source>
        <dbReference type="ARBA" id="ARBA00022622"/>
    </source>
</evidence>
<accession>M4SYP3</accession>
<keyword evidence="2" id="KW-1003">Cell membrane</keyword>
<dbReference type="VEuPathDB" id="TriTrypDB:Tb09.v4.0142"/>
<dbReference type="VEuPathDB" id="TriTrypDB:Tb1125.Tb11.v5.0142"/>
<dbReference type="AlphaFoldDB" id="M4SYP3"/>
<keyword evidence="5" id="KW-0325">Glycoprotein</keyword>
<comment type="subcellular location">
    <subcellularLocation>
        <location evidence="1">Cell membrane</location>
        <topology evidence="1">Lipid-anchor</topology>
        <topology evidence="1">GPI-anchor</topology>
    </subcellularLocation>
</comment>
<feature type="signal peptide" evidence="7">
    <location>
        <begin position="1"/>
        <end position="29"/>
    </location>
</feature>